<evidence type="ECO:0000256" key="5">
    <source>
        <dbReference type="ARBA" id="ARBA00012353"/>
    </source>
</evidence>
<evidence type="ECO:0000313" key="17">
    <source>
        <dbReference type="Proteomes" id="UP000650511"/>
    </source>
</evidence>
<keyword evidence="7" id="KW-0349">Heme</keyword>
<reference evidence="16" key="1">
    <citation type="journal article" date="2014" name="Int. J. Syst. Evol. Microbiol.">
        <title>Complete genome sequence of Corynebacterium casei LMG S-19264T (=DSM 44701T), isolated from a smear-ripened cheese.</title>
        <authorList>
            <consortium name="US DOE Joint Genome Institute (JGI-PGF)"/>
            <person name="Walter F."/>
            <person name="Albersmeier A."/>
            <person name="Kalinowski J."/>
            <person name="Ruckert C."/>
        </authorList>
    </citation>
    <scope>NUCLEOTIDE SEQUENCE</scope>
    <source>
        <strain evidence="16">CGMCC 1.14988</strain>
    </source>
</reference>
<dbReference type="GO" id="GO:0000103">
    <property type="term" value="P:sulfate assimilation"/>
    <property type="evidence" value="ECO:0007669"/>
    <property type="project" value="TreeGrafter"/>
</dbReference>
<dbReference type="PRINTS" id="PR00397">
    <property type="entry name" value="SIROHAEM"/>
</dbReference>
<gene>
    <name evidence="16" type="ORF">GCM10011354_01090</name>
</gene>
<dbReference type="PANTHER" id="PTHR11493:SF47">
    <property type="entry name" value="SULFITE REDUCTASE [NADPH] SUBUNIT BETA"/>
    <property type="match status" value="1"/>
</dbReference>
<sequence length="578" mass="63126">MADVERIKAESDWLAGDLAAELADRSSDGVSKDATQLIKFHGMYQQDDRDVRRERLQAGLGKAITMMVRASIPGGVTTAEQYLACDRLADEVADGTLRITTRQGLQWHKVGKFDVKQLIRTLNASELTTIAACGDVSRNVMACTAPLPDRDDLTPWARDLARAVRPRTRSYWDLWLDGERSVSAVEEASDDPDDLDPLYGPTYLPRKFKIGFAHTGDNCVDAYTNDVGIVPVRDDAGGIVAFTLLVGGGLGMTHNKPATFPRLADPLGDVAPERLTDAVKAIITVQRDHGDRTDRKHARMKYLVEEWGVERFRATVEERLPFRFDPPSAPVWDRTSDHLGWHEQADGALFLGVHVPSGRIQDTDGVRLRTAIREVVTTHGLGVRFTAAQNLLLCDVPVDARGAVEATLRAHGVTLTGDLPTVTRKALACPALPTCGLALAEAERAMPDFLADLDARMDALGIDGDAPQIRVTGCPNGCARPYSTEIGVVGRGKDHYTVHLGGDDVGTRLNEVFADRVGLAQVGELLEPVLTAWYAERDGGETFGDWTDRVGVTALRARFDAARFEHQRQPAAARKARS</sequence>
<dbReference type="Proteomes" id="UP000650511">
    <property type="component" value="Unassembled WGS sequence"/>
</dbReference>
<dbReference type="PROSITE" id="PS00365">
    <property type="entry name" value="NIR_SIR"/>
    <property type="match status" value="1"/>
</dbReference>
<comment type="catalytic activity">
    <reaction evidence="13">
        <text>hydrogen sulfide + 6 oxidized [2Fe-2S]-[ferredoxin] + 3 H2O = sulfite + 6 reduced [2Fe-2S]-[ferredoxin] + 7 H(+)</text>
        <dbReference type="Rhea" id="RHEA:23132"/>
        <dbReference type="Rhea" id="RHEA-COMP:10000"/>
        <dbReference type="Rhea" id="RHEA-COMP:10001"/>
        <dbReference type="ChEBI" id="CHEBI:15377"/>
        <dbReference type="ChEBI" id="CHEBI:15378"/>
        <dbReference type="ChEBI" id="CHEBI:17359"/>
        <dbReference type="ChEBI" id="CHEBI:29919"/>
        <dbReference type="ChEBI" id="CHEBI:33737"/>
        <dbReference type="ChEBI" id="CHEBI:33738"/>
        <dbReference type="EC" id="1.8.7.1"/>
    </reaction>
</comment>
<feature type="domain" description="Nitrite/Sulfite reductase ferredoxin-like" evidence="15">
    <location>
        <begin position="342"/>
        <end position="410"/>
    </location>
</feature>
<dbReference type="InterPro" id="IPR005117">
    <property type="entry name" value="NiRdtase/SiRdtase_haem-b_fer"/>
</dbReference>
<comment type="cofactor">
    <cofactor evidence="1">
        <name>siroheme</name>
        <dbReference type="ChEBI" id="CHEBI:60052"/>
    </cofactor>
</comment>
<keyword evidence="12" id="KW-0411">Iron-sulfur</keyword>
<dbReference type="InterPro" id="IPR045854">
    <property type="entry name" value="NO2/SO3_Rdtase_4Fe4S_sf"/>
</dbReference>
<keyword evidence="11" id="KW-0408">Iron</keyword>
<feature type="domain" description="Nitrite/sulphite reductase 4Fe-4S" evidence="14">
    <location>
        <begin position="165"/>
        <end position="322"/>
    </location>
</feature>
<evidence type="ECO:0000256" key="7">
    <source>
        <dbReference type="ARBA" id="ARBA00022617"/>
    </source>
</evidence>
<evidence type="ECO:0000256" key="9">
    <source>
        <dbReference type="ARBA" id="ARBA00022784"/>
    </source>
</evidence>
<dbReference type="NCBIfam" id="NF010029">
    <property type="entry name" value="PRK13504.1"/>
    <property type="match status" value="1"/>
</dbReference>
<dbReference type="Gene3D" id="3.30.413.10">
    <property type="entry name" value="Sulfite Reductase Hemoprotein, domain 1"/>
    <property type="match status" value="2"/>
</dbReference>
<evidence type="ECO:0000256" key="6">
    <source>
        <dbReference type="ARBA" id="ARBA00022485"/>
    </source>
</evidence>
<dbReference type="InterPro" id="IPR006066">
    <property type="entry name" value="NO2/SO3_Rdtase_FeS/sirohaem_BS"/>
</dbReference>
<keyword evidence="8" id="KW-0479">Metal-binding</keyword>
<proteinExistence type="inferred from homology"/>
<evidence type="ECO:0000259" key="14">
    <source>
        <dbReference type="Pfam" id="PF01077"/>
    </source>
</evidence>
<evidence type="ECO:0000256" key="3">
    <source>
        <dbReference type="ARBA" id="ARBA00003247"/>
    </source>
</evidence>
<feature type="domain" description="Nitrite/Sulfite reductase ferredoxin-like" evidence="15">
    <location>
        <begin position="66"/>
        <end position="124"/>
    </location>
</feature>
<evidence type="ECO:0000256" key="12">
    <source>
        <dbReference type="ARBA" id="ARBA00023014"/>
    </source>
</evidence>
<organism evidence="16 17">
    <name type="scientific">Egicoccus halophilus</name>
    <dbReference type="NCBI Taxonomy" id="1670830"/>
    <lineage>
        <taxon>Bacteria</taxon>
        <taxon>Bacillati</taxon>
        <taxon>Actinomycetota</taxon>
        <taxon>Nitriliruptoria</taxon>
        <taxon>Egicoccales</taxon>
        <taxon>Egicoccaceae</taxon>
        <taxon>Egicoccus</taxon>
    </lineage>
</organism>
<dbReference type="InterPro" id="IPR036136">
    <property type="entry name" value="Nit/Sulf_reduc_fer-like_dom_sf"/>
</dbReference>
<evidence type="ECO:0000259" key="15">
    <source>
        <dbReference type="Pfam" id="PF03460"/>
    </source>
</evidence>
<evidence type="ECO:0000256" key="10">
    <source>
        <dbReference type="ARBA" id="ARBA00023002"/>
    </source>
</evidence>
<comment type="function">
    <text evidence="3">Catalyzes the reduction of sulfite to sulfide, a step in the biosynthesis of sulfur-containing amino acids and cofactors.</text>
</comment>
<evidence type="ECO:0000256" key="1">
    <source>
        <dbReference type="ARBA" id="ARBA00001929"/>
    </source>
</evidence>
<dbReference type="GO" id="GO:0016002">
    <property type="term" value="F:sulfite reductase activity"/>
    <property type="evidence" value="ECO:0007669"/>
    <property type="project" value="TreeGrafter"/>
</dbReference>
<evidence type="ECO:0000313" key="16">
    <source>
        <dbReference type="EMBL" id="GGI02653.1"/>
    </source>
</evidence>
<dbReference type="PANTHER" id="PTHR11493">
    <property type="entry name" value="SULFITE REDUCTASE [NADPH] SUBUNIT BETA-RELATED"/>
    <property type="match status" value="1"/>
</dbReference>
<dbReference type="SUPFAM" id="SSF56014">
    <property type="entry name" value="Nitrite and sulphite reductase 4Fe-4S domain-like"/>
    <property type="match status" value="2"/>
</dbReference>
<comment type="caution">
    <text evidence="16">The sequence shown here is derived from an EMBL/GenBank/DDBJ whole genome shotgun (WGS) entry which is preliminary data.</text>
</comment>
<protein>
    <recommendedName>
        <fullName evidence="5">assimilatory sulfite reductase (ferredoxin)</fullName>
        <ecNumber evidence="5">1.8.7.1</ecNumber>
    </recommendedName>
</protein>
<keyword evidence="17" id="KW-1185">Reference proteome</keyword>
<evidence type="ECO:0000256" key="4">
    <source>
        <dbReference type="ARBA" id="ARBA00010429"/>
    </source>
</evidence>
<dbReference type="RefSeq" id="WP_205745374.1">
    <property type="nucleotide sequence ID" value="NZ_BMHA01000001.1"/>
</dbReference>
<dbReference type="InterPro" id="IPR006067">
    <property type="entry name" value="NO2/SO3_Rdtase_4Fe4S_dom"/>
</dbReference>
<keyword evidence="6" id="KW-0004">4Fe-4S</keyword>
<accession>A0A8J3A7G8</accession>
<evidence type="ECO:0000256" key="11">
    <source>
        <dbReference type="ARBA" id="ARBA00023004"/>
    </source>
</evidence>
<dbReference type="InterPro" id="IPR045169">
    <property type="entry name" value="NO2/SO3_Rdtase_4Fe4S_prot"/>
</dbReference>
<dbReference type="GO" id="GO:0046872">
    <property type="term" value="F:metal ion binding"/>
    <property type="evidence" value="ECO:0007669"/>
    <property type="project" value="UniProtKB-KW"/>
</dbReference>
<comment type="cofactor">
    <cofactor evidence="2">
        <name>[4Fe-4S] cluster</name>
        <dbReference type="ChEBI" id="CHEBI:49883"/>
    </cofactor>
</comment>
<evidence type="ECO:0000256" key="13">
    <source>
        <dbReference type="ARBA" id="ARBA00049518"/>
    </source>
</evidence>
<dbReference type="EC" id="1.8.7.1" evidence="5"/>
<comment type="similarity">
    <text evidence="4">Belongs to the nitrite and sulfite reductase 4Fe-4S domain family.</text>
</comment>
<evidence type="ECO:0000256" key="8">
    <source>
        <dbReference type="ARBA" id="ARBA00022723"/>
    </source>
</evidence>
<evidence type="ECO:0000256" key="2">
    <source>
        <dbReference type="ARBA" id="ARBA00001966"/>
    </source>
</evidence>
<keyword evidence="9" id="KW-0883">Thioether bond</keyword>
<keyword evidence="10" id="KW-0560">Oxidoreductase</keyword>
<dbReference type="GO" id="GO:0009337">
    <property type="term" value="C:sulfite reductase complex (NADPH)"/>
    <property type="evidence" value="ECO:0007669"/>
    <property type="project" value="TreeGrafter"/>
</dbReference>
<reference evidence="16" key="2">
    <citation type="submission" date="2020-09" db="EMBL/GenBank/DDBJ databases">
        <authorList>
            <person name="Sun Q."/>
            <person name="Zhou Y."/>
        </authorList>
    </citation>
    <scope>NUCLEOTIDE SEQUENCE</scope>
    <source>
        <strain evidence="16">CGMCC 1.14988</strain>
    </source>
</reference>
<dbReference type="AlphaFoldDB" id="A0A8J3A7G8"/>
<name>A0A8J3A7G8_9ACTN</name>
<dbReference type="GO" id="GO:0051539">
    <property type="term" value="F:4 iron, 4 sulfur cluster binding"/>
    <property type="evidence" value="ECO:0007669"/>
    <property type="project" value="UniProtKB-KW"/>
</dbReference>
<dbReference type="EMBL" id="BMHA01000001">
    <property type="protein sequence ID" value="GGI02653.1"/>
    <property type="molecule type" value="Genomic_DNA"/>
</dbReference>
<dbReference type="GO" id="GO:0020037">
    <property type="term" value="F:heme binding"/>
    <property type="evidence" value="ECO:0007669"/>
    <property type="project" value="InterPro"/>
</dbReference>
<dbReference type="Pfam" id="PF01077">
    <property type="entry name" value="NIR_SIR"/>
    <property type="match status" value="1"/>
</dbReference>
<dbReference type="Pfam" id="PF03460">
    <property type="entry name" value="NIR_SIR_ferr"/>
    <property type="match status" value="2"/>
</dbReference>
<dbReference type="SUPFAM" id="SSF55124">
    <property type="entry name" value="Nitrite/Sulfite reductase N-terminal domain-like"/>
    <property type="match status" value="2"/>
</dbReference>
<dbReference type="GO" id="GO:0050311">
    <property type="term" value="F:sulfite reductase (ferredoxin) activity"/>
    <property type="evidence" value="ECO:0007669"/>
    <property type="project" value="UniProtKB-EC"/>
</dbReference>